<sequence length="94" mass="10420">MPCARGMRVATGTPGSGCKASCLHRQLVEEYRVERHAWEEQLEAAAMAYKTEEADFRSSHPPPMFKDRLIASRRPAPPEVASLPTNEQPWAGVA</sequence>
<dbReference type="Proteomes" id="UP000265581">
    <property type="component" value="Unassembled WGS sequence"/>
</dbReference>
<protein>
    <submittedName>
        <fullName evidence="2">Uncharacterized protein</fullName>
    </submittedName>
</protein>
<proteinExistence type="predicted"/>
<evidence type="ECO:0000313" key="2">
    <source>
        <dbReference type="EMBL" id="REK73672.1"/>
    </source>
</evidence>
<keyword evidence="3" id="KW-1185">Reference proteome</keyword>
<feature type="region of interest" description="Disordered" evidence="1">
    <location>
        <begin position="72"/>
        <end position="94"/>
    </location>
</feature>
<evidence type="ECO:0000313" key="3">
    <source>
        <dbReference type="Proteomes" id="UP000265581"/>
    </source>
</evidence>
<name>A0A371PCL6_9ACTN</name>
<dbReference type="EMBL" id="QUBR01000001">
    <property type="protein sequence ID" value="REK73672.1"/>
    <property type="molecule type" value="Genomic_DNA"/>
</dbReference>
<accession>A0A371PCL6</accession>
<evidence type="ECO:0000256" key="1">
    <source>
        <dbReference type="SAM" id="MobiDB-lite"/>
    </source>
</evidence>
<comment type="caution">
    <text evidence="2">The sequence shown here is derived from an EMBL/GenBank/DDBJ whole genome shotgun (WGS) entry which is preliminary data.</text>
</comment>
<dbReference type="AlphaFoldDB" id="A0A371PCL6"/>
<gene>
    <name evidence="2" type="ORF">DX116_09110</name>
</gene>
<organism evidence="2 3">
    <name type="scientific">Aeromicrobium endophyticum</name>
    <dbReference type="NCBI Taxonomy" id="2292704"/>
    <lineage>
        <taxon>Bacteria</taxon>
        <taxon>Bacillati</taxon>
        <taxon>Actinomycetota</taxon>
        <taxon>Actinomycetes</taxon>
        <taxon>Propionibacteriales</taxon>
        <taxon>Nocardioidaceae</taxon>
        <taxon>Aeromicrobium</taxon>
    </lineage>
</organism>
<reference evidence="2 3" key="1">
    <citation type="submission" date="2018-08" db="EMBL/GenBank/DDBJ databases">
        <title>Aeromicrobium sp. M2KJ-4, whole genome shotgun sequence.</title>
        <authorList>
            <person name="Tuo L."/>
        </authorList>
    </citation>
    <scope>NUCLEOTIDE SEQUENCE [LARGE SCALE GENOMIC DNA]</scope>
    <source>
        <strain evidence="2 3">M2KJ-4</strain>
    </source>
</reference>